<accession>A0A4V6REJ7</accession>
<organism evidence="2 3">
    <name type="scientific">Phocaeicola sartorii</name>
    <dbReference type="NCBI Taxonomy" id="671267"/>
    <lineage>
        <taxon>Bacteria</taxon>
        <taxon>Pseudomonadati</taxon>
        <taxon>Bacteroidota</taxon>
        <taxon>Bacteroidia</taxon>
        <taxon>Bacteroidales</taxon>
        <taxon>Bacteroidaceae</taxon>
        <taxon>Phocaeicola</taxon>
    </lineage>
</organism>
<dbReference type="EMBL" id="SRYJ01000035">
    <property type="protein sequence ID" value="TGY68829.1"/>
    <property type="molecule type" value="Genomic_DNA"/>
</dbReference>
<dbReference type="InterPro" id="IPR052344">
    <property type="entry name" value="Transposase-related"/>
</dbReference>
<evidence type="ECO:0000313" key="3">
    <source>
        <dbReference type="Proteomes" id="UP000310760"/>
    </source>
</evidence>
<gene>
    <name evidence="2" type="ORF">E5339_15130</name>
</gene>
<name>A0A4V6REJ7_9BACT</name>
<evidence type="ECO:0000313" key="2">
    <source>
        <dbReference type="EMBL" id="TGY68829.1"/>
    </source>
</evidence>
<dbReference type="RefSeq" id="WP_135952208.1">
    <property type="nucleotide sequence ID" value="NZ_CAOOJZ010000008.1"/>
</dbReference>
<dbReference type="PANTHER" id="PTHR33678">
    <property type="entry name" value="BLL1576 PROTEIN"/>
    <property type="match status" value="1"/>
</dbReference>
<comment type="caution">
    <text evidence="2">The sequence shown here is derived from an EMBL/GenBank/DDBJ whole genome shotgun (WGS) entry which is preliminary data.</text>
</comment>
<protein>
    <recommendedName>
        <fullName evidence="1">Transposase IS66 central domain-containing protein</fullName>
    </recommendedName>
</protein>
<dbReference type="InterPro" id="IPR004291">
    <property type="entry name" value="Transposase_IS66_central"/>
</dbReference>
<dbReference type="Proteomes" id="UP000310760">
    <property type="component" value="Unassembled WGS sequence"/>
</dbReference>
<reference evidence="2 3" key="1">
    <citation type="submission" date="2019-04" db="EMBL/GenBank/DDBJ databases">
        <title>Microbes associate with the intestines of laboratory mice.</title>
        <authorList>
            <person name="Navarre W."/>
            <person name="Wong E."/>
            <person name="Huang K."/>
            <person name="Tropini C."/>
            <person name="Ng K."/>
            <person name="Yu B."/>
        </authorList>
    </citation>
    <scope>NUCLEOTIDE SEQUENCE [LARGE SCALE GENOMIC DNA]</scope>
    <source>
        <strain evidence="2 3">NM22_B1</strain>
    </source>
</reference>
<evidence type="ECO:0000259" key="1">
    <source>
        <dbReference type="Pfam" id="PF03050"/>
    </source>
</evidence>
<dbReference type="Pfam" id="PF03050">
    <property type="entry name" value="DDE_Tnp_IS66"/>
    <property type="match status" value="1"/>
</dbReference>
<dbReference type="AlphaFoldDB" id="A0A4V6REJ7"/>
<dbReference type="PANTHER" id="PTHR33678:SF2">
    <property type="match status" value="1"/>
</dbReference>
<feature type="domain" description="Transposase IS66 central" evidence="1">
    <location>
        <begin position="11"/>
        <end position="79"/>
    </location>
</feature>
<sequence>MDSTPRIIYHQLKTKLRQCYSQHKTLQDFIPNLQPKKEFLLAFLTSPSMPTDNNASERAVQPVKAKMKVSGQFKNSDGAYTTLHSIIQTARKNNRNPFAALAEFARR</sequence>
<proteinExistence type="predicted"/>